<dbReference type="InterPro" id="IPR035959">
    <property type="entry name" value="RutC-like_sf"/>
</dbReference>
<dbReference type="Gene3D" id="3.30.1330.40">
    <property type="entry name" value="RutC-like"/>
    <property type="match status" value="1"/>
</dbReference>
<evidence type="ECO:0000313" key="2">
    <source>
        <dbReference type="EMBL" id="QCI27240.1"/>
    </source>
</evidence>
<dbReference type="EMBL" id="CP032996">
    <property type="protein sequence ID" value="QCI27240.1"/>
    <property type="molecule type" value="Genomic_DNA"/>
</dbReference>
<dbReference type="GO" id="GO:0005829">
    <property type="term" value="C:cytosol"/>
    <property type="evidence" value="ECO:0007669"/>
    <property type="project" value="TreeGrafter"/>
</dbReference>
<reference evidence="2 3" key="1">
    <citation type="submission" date="2018-10" db="EMBL/GenBank/DDBJ databases">
        <title>Comparative functional genomics of the obligate endosymbiont Buchnera aphidicola.</title>
        <authorList>
            <person name="Chong R.A."/>
        </authorList>
    </citation>
    <scope>NUCLEOTIDE SEQUENCE [LARGE SCALE GENOMIC DNA]</scope>
    <source>
        <strain evidence="2 3">Tma</strain>
    </source>
</reference>
<gene>
    <name evidence="2" type="ORF">D9V81_01260</name>
</gene>
<sequence>MHIIINTKNAPQPIGPYVQGIKKNNIVIISGQIPINLNSKIISDDIIKQTKQVLNNIKIIIEKSGLKINNIVKTTIFVTNLNEIKKINLIYKEFFKKNNSEFPSRTCVEVNKLPKNAKIEIEAIAIN</sequence>
<protein>
    <submittedName>
        <fullName evidence="2">Reactive intermediate/imine deaminase</fullName>
    </submittedName>
</protein>
<dbReference type="PANTHER" id="PTHR11803:SF39">
    <property type="entry name" value="2-IMINOBUTANOATE_2-IMINOPROPANOATE DEAMINASE"/>
    <property type="match status" value="1"/>
</dbReference>
<dbReference type="Proteomes" id="UP000298603">
    <property type="component" value="Chromosome"/>
</dbReference>
<dbReference type="FunFam" id="3.30.1330.40:FF:000001">
    <property type="entry name" value="L-PSP family endoribonuclease"/>
    <property type="match status" value="1"/>
</dbReference>
<dbReference type="GO" id="GO:0019239">
    <property type="term" value="F:deaminase activity"/>
    <property type="evidence" value="ECO:0007669"/>
    <property type="project" value="TreeGrafter"/>
</dbReference>
<dbReference type="SUPFAM" id="SSF55298">
    <property type="entry name" value="YjgF-like"/>
    <property type="match status" value="1"/>
</dbReference>
<proteinExistence type="inferred from homology"/>
<dbReference type="InterPro" id="IPR006056">
    <property type="entry name" value="RidA"/>
</dbReference>
<dbReference type="OrthoDB" id="9803101at2"/>
<dbReference type="AlphaFoldDB" id="A0A4D6YM89"/>
<keyword evidence="3" id="KW-1185">Reference proteome</keyword>
<dbReference type="InterPro" id="IPR006175">
    <property type="entry name" value="YjgF/YER057c/UK114"/>
</dbReference>
<evidence type="ECO:0000313" key="3">
    <source>
        <dbReference type="Proteomes" id="UP000298603"/>
    </source>
</evidence>
<dbReference type="CDD" id="cd00448">
    <property type="entry name" value="YjgF_YER057c_UK114_family"/>
    <property type="match status" value="1"/>
</dbReference>
<organism evidence="2 3">
    <name type="scientific">Buchnera aphidicola</name>
    <name type="common">Therioaphis trifolii</name>
    <dbReference type="NCBI Taxonomy" id="1241884"/>
    <lineage>
        <taxon>Bacteria</taxon>
        <taxon>Pseudomonadati</taxon>
        <taxon>Pseudomonadota</taxon>
        <taxon>Gammaproteobacteria</taxon>
        <taxon>Enterobacterales</taxon>
        <taxon>Erwiniaceae</taxon>
        <taxon>Buchnera</taxon>
    </lineage>
</organism>
<dbReference type="Pfam" id="PF01042">
    <property type="entry name" value="Ribonuc_L-PSP"/>
    <property type="match status" value="1"/>
</dbReference>
<dbReference type="NCBIfam" id="TIGR00004">
    <property type="entry name" value="Rid family detoxifying hydrolase"/>
    <property type="match status" value="1"/>
</dbReference>
<name>A0A4D6YM89_9GAMM</name>
<comment type="similarity">
    <text evidence="1">Belongs to the RutC family.</text>
</comment>
<dbReference type="RefSeq" id="WP_158349505.1">
    <property type="nucleotide sequence ID" value="NZ_CP032996.1"/>
</dbReference>
<accession>A0A4D6YM89</accession>
<evidence type="ECO:0000256" key="1">
    <source>
        <dbReference type="ARBA" id="ARBA00010552"/>
    </source>
</evidence>
<dbReference type="PANTHER" id="PTHR11803">
    <property type="entry name" value="2-IMINOBUTANOATE/2-IMINOPROPANOATE DEAMINASE RIDA"/>
    <property type="match status" value="1"/>
</dbReference>